<dbReference type="AlphaFoldDB" id="A0A6J2YPJ9"/>
<sequence length="347" mass="39885">MEQLDDEIKSFQPFQSELCFHNGNLLRGNKIVIPTKLRQSVLQAAHEGHPGIVAIKNRLRTKVWWPKIDGDAEKIVKTCKGCTLVSAPNAPNPMKRRELPTEAWVDVALDFLGPLPSNHYLLVIIDYFSRYKEIKIMTPITATTTIKVLQEIFSRLGFPQSITADNGEQFQCIEMIEFCKKSGIRLFHTIPYWPQQNGEVERQNRDILKRLKISKTLKTDWKQDLLEYLMMYNATPHSTTGKPPAELFFGRQFRDKIPTIQNSERSILRKAKESNIEGGDKVYIKNTVKENKLTSNFNPIPHTVIEKNGTDLSLQNDETGKQIRRKVHLKKVEGEWKVLDNSESGEN</sequence>
<dbReference type="FunFam" id="1.10.340.70:FF:000003">
    <property type="entry name" value="Protein CBG25708"/>
    <property type="match status" value="1"/>
</dbReference>
<dbReference type="GO" id="GO:0003676">
    <property type="term" value="F:nucleic acid binding"/>
    <property type="evidence" value="ECO:0007669"/>
    <property type="project" value="InterPro"/>
</dbReference>
<evidence type="ECO:0000259" key="2">
    <source>
        <dbReference type="PROSITE" id="PS50994"/>
    </source>
</evidence>
<dbReference type="InterPro" id="IPR012337">
    <property type="entry name" value="RNaseH-like_sf"/>
</dbReference>
<dbReference type="InterPro" id="IPR050951">
    <property type="entry name" value="Retrovirus_Pol_polyprotein"/>
</dbReference>
<protein>
    <recommendedName>
        <fullName evidence="1">RNA-directed DNA polymerase</fullName>
        <ecNumber evidence="1">2.7.7.49</ecNumber>
    </recommendedName>
</protein>
<dbReference type="PANTHER" id="PTHR37984:SF11">
    <property type="entry name" value="INTEGRASE CATALYTIC DOMAIN-CONTAINING PROTEIN"/>
    <property type="match status" value="1"/>
</dbReference>
<dbReference type="PANTHER" id="PTHR37984">
    <property type="entry name" value="PROTEIN CBG26694"/>
    <property type="match status" value="1"/>
</dbReference>
<dbReference type="InterPro" id="IPR036397">
    <property type="entry name" value="RNaseH_sf"/>
</dbReference>
<dbReference type="InParanoid" id="A0A6J2YPJ9"/>
<evidence type="ECO:0000256" key="1">
    <source>
        <dbReference type="ARBA" id="ARBA00012493"/>
    </source>
</evidence>
<dbReference type="OrthoDB" id="6779461at2759"/>
<dbReference type="InterPro" id="IPR001584">
    <property type="entry name" value="Integrase_cat-core"/>
</dbReference>
<dbReference type="GO" id="GO:0015074">
    <property type="term" value="P:DNA integration"/>
    <property type="evidence" value="ECO:0007669"/>
    <property type="project" value="InterPro"/>
</dbReference>
<dbReference type="Pfam" id="PF17921">
    <property type="entry name" value="Integrase_H2C2"/>
    <property type="match status" value="1"/>
</dbReference>
<dbReference type="KEGG" id="soy:115889419"/>
<name>A0A6J2YPJ9_SITOR</name>
<dbReference type="Gene3D" id="3.30.420.10">
    <property type="entry name" value="Ribonuclease H-like superfamily/Ribonuclease H"/>
    <property type="match status" value="1"/>
</dbReference>
<dbReference type="Pfam" id="PF00665">
    <property type="entry name" value="rve"/>
    <property type="match status" value="1"/>
</dbReference>
<dbReference type="PROSITE" id="PS50994">
    <property type="entry name" value="INTEGRASE"/>
    <property type="match status" value="1"/>
</dbReference>
<accession>A0A6J2YPJ9</accession>
<dbReference type="InterPro" id="IPR041588">
    <property type="entry name" value="Integrase_H2C2"/>
</dbReference>
<keyword evidence="3" id="KW-1185">Reference proteome</keyword>
<organism evidence="3 4">
    <name type="scientific">Sitophilus oryzae</name>
    <name type="common">Rice weevil</name>
    <name type="synonym">Curculio oryzae</name>
    <dbReference type="NCBI Taxonomy" id="7048"/>
    <lineage>
        <taxon>Eukaryota</taxon>
        <taxon>Metazoa</taxon>
        <taxon>Ecdysozoa</taxon>
        <taxon>Arthropoda</taxon>
        <taxon>Hexapoda</taxon>
        <taxon>Insecta</taxon>
        <taxon>Pterygota</taxon>
        <taxon>Neoptera</taxon>
        <taxon>Endopterygota</taxon>
        <taxon>Coleoptera</taxon>
        <taxon>Polyphaga</taxon>
        <taxon>Cucujiformia</taxon>
        <taxon>Curculionidae</taxon>
        <taxon>Dryophthorinae</taxon>
        <taxon>Sitophilus</taxon>
    </lineage>
</organism>
<dbReference type="SUPFAM" id="SSF53098">
    <property type="entry name" value="Ribonuclease H-like"/>
    <property type="match status" value="1"/>
</dbReference>
<dbReference type="Proteomes" id="UP000504635">
    <property type="component" value="Unplaced"/>
</dbReference>
<dbReference type="EC" id="2.7.7.49" evidence="1"/>
<evidence type="ECO:0000313" key="4">
    <source>
        <dbReference type="RefSeq" id="XP_030765267.1"/>
    </source>
</evidence>
<dbReference type="RefSeq" id="XP_030765267.1">
    <property type="nucleotide sequence ID" value="XM_030909407.1"/>
</dbReference>
<dbReference type="GeneID" id="115889419"/>
<evidence type="ECO:0000313" key="3">
    <source>
        <dbReference type="Proteomes" id="UP000504635"/>
    </source>
</evidence>
<dbReference type="GO" id="GO:0003964">
    <property type="term" value="F:RNA-directed DNA polymerase activity"/>
    <property type="evidence" value="ECO:0007669"/>
    <property type="project" value="UniProtKB-EC"/>
</dbReference>
<proteinExistence type="predicted"/>
<gene>
    <name evidence="4" type="primary">LOC115889419</name>
</gene>
<dbReference type="FunFam" id="3.30.420.10:FF:000063">
    <property type="entry name" value="Retrovirus-related Pol polyprotein from transposon 297-like Protein"/>
    <property type="match status" value="1"/>
</dbReference>
<reference evidence="4" key="1">
    <citation type="submission" date="2025-08" db="UniProtKB">
        <authorList>
            <consortium name="RefSeq"/>
        </authorList>
    </citation>
    <scope>IDENTIFICATION</scope>
    <source>
        <tissue evidence="4">Gonads</tissue>
    </source>
</reference>
<dbReference type="Gene3D" id="1.10.340.70">
    <property type="match status" value="1"/>
</dbReference>
<feature type="domain" description="Integrase catalytic" evidence="2">
    <location>
        <begin position="96"/>
        <end position="252"/>
    </location>
</feature>